<name>A0A5B9VWF7_9BACT</name>
<dbReference type="Gene3D" id="1.10.10.10">
    <property type="entry name" value="Winged helix-like DNA-binding domain superfamily/Winged helix DNA-binding domain"/>
    <property type="match status" value="1"/>
</dbReference>
<keyword evidence="5" id="KW-0804">Transcription</keyword>
<dbReference type="EMBL" id="CP042997">
    <property type="protein sequence ID" value="QEH32713.1"/>
    <property type="molecule type" value="Genomic_DNA"/>
</dbReference>
<comment type="similarity">
    <text evidence="1">Belongs to the sigma-70 factor family. ECF subfamily.</text>
</comment>
<sequence length="194" mass="22100">MNDEAISDHSLLQRFRRGQDGGATLLFLRYAKRVRALASAQVSPGLASRLAPDDIVQSVFCSFFRRVAQGQYDVPRGEEIWKLLLVIALHKICDAGNYHRAARRDFRQTQGGEAYERAIQSIRGQDEAAMAVLRMVIDEVLDGLPASHRPIIELRIEGHEVAEISGRLRRSKRTVERVLQEFRRKLDSQIREAH</sequence>
<dbReference type="InterPro" id="IPR053812">
    <property type="entry name" value="HTH_Sigma70_ECF-like"/>
</dbReference>
<dbReference type="RefSeq" id="WP_168221628.1">
    <property type="nucleotide sequence ID" value="NZ_CP042997.1"/>
</dbReference>
<evidence type="ECO:0000256" key="1">
    <source>
        <dbReference type="ARBA" id="ARBA00010641"/>
    </source>
</evidence>
<dbReference type="NCBIfam" id="TIGR02937">
    <property type="entry name" value="sigma70-ECF"/>
    <property type="match status" value="1"/>
</dbReference>
<reference evidence="7 8" key="1">
    <citation type="submission" date="2019-08" db="EMBL/GenBank/DDBJ databases">
        <title>Deep-cultivation of Planctomycetes and their phenomic and genomic characterization uncovers novel biology.</title>
        <authorList>
            <person name="Wiegand S."/>
            <person name="Jogler M."/>
            <person name="Boedeker C."/>
            <person name="Pinto D."/>
            <person name="Vollmers J."/>
            <person name="Rivas-Marin E."/>
            <person name="Kohn T."/>
            <person name="Peeters S.H."/>
            <person name="Heuer A."/>
            <person name="Rast P."/>
            <person name="Oberbeckmann S."/>
            <person name="Bunk B."/>
            <person name="Jeske O."/>
            <person name="Meyerdierks A."/>
            <person name="Storesund J.E."/>
            <person name="Kallscheuer N."/>
            <person name="Luecker S."/>
            <person name="Lage O.M."/>
            <person name="Pohl T."/>
            <person name="Merkel B.J."/>
            <person name="Hornburger P."/>
            <person name="Mueller R.-W."/>
            <person name="Bruemmer F."/>
            <person name="Labrenz M."/>
            <person name="Spormann A.M."/>
            <person name="Op den Camp H."/>
            <person name="Overmann J."/>
            <person name="Amann R."/>
            <person name="Jetten M.S.M."/>
            <person name="Mascher T."/>
            <person name="Medema M.H."/>
            <person name="Devos D.P."/>
            <person name="Kaster A.-K."/>
            <person name="Ovreas L."/>
            <person name="Rohde M."/>
            <person name="Galperin M.Y."/>
            <person name="Jogler C."/>
        </authorList>
    </citation>
    <scope>NUCLEOTIDE SEQUENCE [LARGE SCALE GENOMIC DNA]</scope>
    <source>
        <strain evidence="7 8">OJF2</strain>
    </source>
</reference>
<dbReference type="Proteomes" id="UP000324233">
    <property type="component" value="Chromosome"/>
</dbReference>
<evidence type="ECO:0000256" key="2">
    <source>
        <dbReference type="ARBA" id="ARBA00023015"/>
    </source>
</evidence>
<dbReference type="InterPro" id="IPR014284">
    <property type="entry name" value="RNA_pol_sigma-70_dom"/>
</dbReference>
<evidence type="ECO:0000256" key="3">
    <source>
        <dbReference type="ARBA" id="ARBA00023082"/>
    </source>
</evidence>
<dbReference type="GO" id="GO:0006352">
    <property type="term" value="P:DNA-templated transcription initiation"/>
    <property type="evidence" value="ECO:0007669"/>
    <property type="project" value="InterPro"/>
</dbReference>
<dbReference type="KEGG" id="agv:OJF2_11920"/>
<evidence type="ECO:0000259" key="6">
    <source>
        <dbReference type="Pfam" id="PF07638"/>
    </source>
</evidence>
<dbReference type="AlphaFoldDB" id="A0A5B9VWF7"/>
<dbReference type="Gene3D" id="1.10.1740.10">
    <property type="match status" value="1"/>
</dbReference>
<keyword evidence="8" id="KW-1185">Reference proteome</keyword>
<dbReference type="GO" id="GO:0016987">
    <property type="term" value="F:sigma factor activity"/>
    <property type="evidence" value="ECO:0007669"/>
    <property type="project" value="UniProtKB-KW"/>
</dbReference>
<dbReference type="SUPFAM" id="SSF88659">
    <property type="entry name" value="Sigma3 and sigma4 domains of RNA polymerase sigma factors"/>
    <property type="match status" value="1"/>
</dbReference>
<keyword evidence="4" id="KW-0238">DNA-binding</keyword>
<evidence type="ECO:0000313" key="8">
    <source>
        <dbReference type="Proteomes" id="UP000324233"/>
    </source>
</evidence>
<keyword evidence="2" id="KW-0805">Transcription regulation</keyword>
<dbReference type="InterPro" id="IPR039425">
    <property type="entry name" value="RNA_pol_sigma-70-like"/>
</dbReference>
<organism evidence="7 8">
    <name type="scientific">Aquisphaera giovannonii</name>
    <dbReference type="NCBI Taxonomy" id="406548"/>
    <lineage>
        <taxon>Bacteria</taxon>
        <taxon>Pseudomonadati</taxon>
        <taxon>Planctomycetota</taxon>
        <taxon>Planctomycetia</taxon>
        <taxon>Isosphaerales</taxon>
        <taxon>Isosphaeraceae</taxon>
        <taxon>Aquisphaera</taxon>
    </lineage>
</organism>
<dbReference type="Pfam" id="PF07638">
    <property type="entry name" value="Sigma70_ECF"/>
    <property type="match status" value="1"/>
</dbReference>
<dbReference type="SUPFAM" id="SSF88946">
    <property type="entry name" value="Sigma2 domain of RNA polymerase sigma factors"/>
    <property type="match status" value="1"/>
</dbReference>
<proteinExistence type="inferred from homology"/>
<dbReference type="InterPro" id="IPR036388">
    <property type="entry name" value="WH-like_DNA-bd_sf"/>
</dbReference>
<dbReference type="GO" id="GO:0003677">
    <property type="term" value="F:DNA binding"/>
    <property type="evidence" value="ECO:0007669"/>
    <property type="project" value="UniProtKB-KW"/>
</dbReference>
<gene>
    <name evidence="7" type="ORF">OJF2_11920</name>
</gene>
<evidence type="ECO:0000256" key="5">
    <source>
        <dbReference type="ARBA" id="ARBA00023163"/>
    </source>
</evidence>
<accession>A0A5B9VWF7</accession>
<protein>
    <submittedName>
        <fullName evidence="7">RNA polymerase sigma factor SigX</fullName>
    </submittedName>
</protein>
<dbReference type="PANTHER" id="PTHR43133">
    <property type="entry name" value="RNA POLYMERASE ECF-TYPE SIGMA FACTO"/>
    <property type="match status" value="1"/>
</dbReference>
<evidence type="ECO:0000313" key="7">
    <source>
        <dbReference type="EMBL" id="QEH32713.1"/>
    </source>
</evidence>
<dbReference type="InterPro" id="IPR013325">
    <property type="entry name" value="RNA_pol_sigma_r2"/>
</dbReference>
<dbReference type="InterPro" id="IPR013324">
    <property type="entry name" value="RNA_pol_sigma_r3/r4-like"/>
</dbReference>
<dbReference type="PANTHER" id="PTHR43133:SF8">
    <property type="entry name" value="RNA POLYMERASE SIGMA FACTOR HI_1459-RELATED"/>
    <property type="match status" value="1"/>
</dbReference>
<evidence type="ECO:0000256" key="4">
    <source>
        <dbReference type="ARBA" id="ARBA00023125"/>
    </source>
</evidence>
<feature type="domain" description="RNA polymerase sigma-70 ECF-like HTH" evidence="6">
    <location>
        <begin position="10"/>
        <end position="191"/>
    </location>
</feature>
<keyword evidence="3" id="KW-0731">Sigma factor</keyword>